<dbReference type="EMBL" id="FUWZ01000009">
    <property type="protein sequence ID" value="SKA47714.1"/>
    <property type="molecule type" value="Genomic_DNA"/>
</dbReference>
<evidence type="ECO:0000259" key="5">
    <source>
        <dbReference type="Pfam" id="PF04542"/>
    </source>
</evidence>
<dbReference type="NCBIfam" id="TIGR02985">
    <property type="entry name" value="Sig70_bacteroi1"/>
    <property type="match status" value="1"/>
</dbReference>
<gene>
    <name evidence="7" type="ORF">SAMN04488128_10926</name>
</gene>
<dbReference type="PANTHER" id="PTHR43133">
    <property type="entry name" value="RNA POLYMERASE ECF-TYPE SIGMA FACTO"/>
    <property type="match status" value="1"/>
</dbReference>
<dbReference type="InterPro" id="IPR013249">
    <property type="entry name" value="RNA_pol_sigma70_r4_t2"/>
</dbReference>
<evidence type="ECO:0000313" key="8">
    <source>
        <dbReference type="Proteomes" id="UP000190367"/>
    </source>
</evidence>
<dbReference type="InterPro" id="IPR039425">
    <property type="entry name" value="RNA_pol_sigma-70-like"/>
</dbReference>
<feature type="domain" description="RNA polymerase sigma factor 70 region 4 type 2" evidence="6">
    <location>
        <begin position="113"/>
        <end position="165"/>
    </location>
</feature>
<name>A0A1T4U4W4_9BACT</name>
<feature type="domain" description="RNA polymerase sigma-70 region 2" evidence="5">
    <location>
        <begin position="19"/>
        <end position="86"/>
    </location>
</feature>
<dbReference type="InterPro" id="IPR036388">
    <property type="entry name" value="WH-like_DNA-bd_sf"/>
</dbReference>
<organism evidence="7 8">
    <name type="scientific">Chitinophaga eiseniae</name>
    <dbReference type="NCBI Taxonomy" id="634771"/>
    <lineage>
        <taxon>Bacteria</taxon>
        <taxon>Pseudomonadati</taxon>
        <taxon>Bacteroidota</taxon>
        <taxon>Chitinophagia</taxon>
        <taxon>Chitinophagales</taxon>
        <taxon>Chitinophagaceae</taxon>
        <taxon>Chitinophaga</taxon>
    </lineage>
</organism>
<keyword evidence="3" id="KW-0731">Sigma factor</keyword>
<evidence type="ECO:0000256" key="4">
    <source>
        <dbReference type="ARBA" id="ARBA00023163"/>
    </source>
</evidence>
<dbReference type="InterPro" id="IPR014284">
    <property type="entry name" value="RNA_pol_sigma-70_dom"/>
</dbReference>
<dbReference type="OrthoDB" id="663247at2"/>
<keyword evidence="8" id="KW-1185">Reference proteome</keyword>
<evidence type="ECO:0000256" key="1">
    <source>
        <dbReference type="ARBA" id="ARBA00010641"/>
    </source>
</evidence>
<dbReference type="InterPro" id="IPR014327">
    <property type="entry name" value="RNA_pol_sigma70_bacteroid"/>
</dbReference>
<dbReference type="GO" id="GO:0006352">
    <property type="term" value="P:DNA-templated transcription initiation"/>
    <property type="evidence" value="ECO:0007669"/>
    <property type="project" value="InterPro"/>
</dbReference>
<dbReference type="GO" id="GO:0003677">
    <property type="term" value="F:DNA binding"/>
    <property type="evidence" value="ECO:0007669"/>
    <property type="project" value="InterPro"/>
</dbReference>
<dbReference type="Pfam" id="PF04542">
    <property type="entry name" value="Sigma70_r2"/>
    <property type="match status" value="1"/>
</dbReference>
<dbReference type="STRING" id="634771.SAMN04488128_10926"/>
<evidence type="ECO:0000256" key="3">
    <source>
        <dbReference type="ARBA" id="ARBA00023082"/>
    </source>
</evidence>
<evidence type="ECO:0000313" key="7">
    <source>
        <dbReference type="EMBL" id="SKA47714.1"/>
    </source>
</evidence>
<dbReference type="GO" id="GO:0016987">
    <property type="term" value="F:sigma factor activity"/>
    <property type="evidence" value="ECO:0007669"/>
    <property type="project" value="UniProtKB-KW"/>
</dbReference>
<dbReference type="InterPro" id="IPR007627">
    <property type="entry name" value="RNA_pol_sigma70_r2"/>
</dbReference>
<keyword evidence="2" id="KW-0805">Transcription regulation</keyword>
<dbReference type="RefSeq" id="WP_078673260.1">
    <property type="nucleotide sequence ID" value="NZ_FUWZ01000009.1"/>
</dbReference>
<evidence type="ECO:0000256" key="2">
    <source>
        <dbReference type="ARBA" id="ARBA00023015"/>
    </source>
</evidence>
<dbReference type="InterPro" id="IPR013324">
    <property type="entry name" value="RNA_pol_sigma_r3/r4-like"/>
</dbReference>
<dbReference type="InterPro" id="IPR013325">
    <property type="entry name" value="RNA_pol_sigma_r2"/>
</dbReference>
<dbReference type="Gene3D" id="1.10.10.10">
    <property type="entry name" value="Winged helix-like DNA-binding domain superfamily/Winged helix DNA-binding domain"/>
    <property type="match status" value="1"/>
</dbReference>
<dbReference type="Pfam" id="PF08281">
    <property type="entry name" value="Sigma70_r4_2"/>
    <property type="match status" value="1"/>
</dbReference>
<proteinExistence type="inferred from homology"/>
<dbReference type="PANTHER" id="PTHR43133:SF46">
    <property type="entry name" value="RNA POLYMERASE SIGMA-70 FACTOR ECF SUBFAMILY"/>
    <property type="match status" value="1"/>
</dbReference>
<dbReference type="AlphaFoldDB" id="A0A1T4U4W4"/>
<accession>A0A1T4U4W4</accession>
<keyword evidence="4" id="KW-0804">Transcription</keyword>
<dbReference type="SUPFAM" id="SSF88659">
    <property type="entry name" value="Sigma3 and sigma4 domains of RNA polymerase sigma factors"/>
    <property type="match status" value="1"/>
</dbReference>
<dbReference type="NCBIfam" id="TIGR02937">
    <property type="entry name" value="sigma70-ECF"/>
    <property type="match status" value="1"/>
</dbReference>
<reference evidence="8" key="1">
    <citation type="submission" date="2017-02" db="EMBL/GenBank/DDBJ databases">
        <authorList>
            <person name="Varghese N."/>
            <person name="Submissions S."/>
        </authorList>
    </citation>
    <scope>NUCLEOTIDE SEQUENCE [LARGE SCALE GENOMIC DNA]</scope>
    <source>
        <strain evidence="8">DSM 22224</strain>
    </source>
</reference>
<protein>
    <submittedName>
        <fullName evidence="7">RNA polymerase sigma-70 factor, ECF subfamily</fullName>
    </submittedName>
</protein>
<comment type="similarity">
    <text evidence="1">Belongs to the sigma-70 factor family. ECF subfamily.</text>
</comment>
<dbReference type="Gene3D" id="1.10.1740.10">
    <property type="match status" value="1"/>
</dbReference>
<dbReference type="SUPFAM" id="SSF88946">
    <property type="entry name" value="Sigma2 domain of RNA polymerase sigma factors"/>
    <property type="match status" value="1"/>
</dbReference>
<sequence>MPDILQLQLGNAAAFESVYRGYHTRVYAFMWRYTREADVCEELVQEVFVKLWTSRGTLNPALALTTQLFQIAKTVFIDYHRRTSRRIRYINMTEHLAEDAAIAPGVRDIALLRQVSTVIDTLPPVRREVFLLGKVQGLTYPEIAKELSISPKTVEGHMSKALKFLRHRLGGLLHLVLLWFCQL</sequence>
<dbReference type="CDD" id="cd06171">
    <property type="entry name" value="Sigma70_r4"/>
    <property type="match status" value="1"/>
</dbReference>
<evidence type="ECO:0000259" key="6">
    <source>
        <dbReference type="Pfam" id="PF08281"/>
    </source>
</evidence>
<dbReference type="Proteomes" id="UP000190367">
    <property type="component" value="Unassembled WGS sequence"/>
</dbReference>